<reference evidence="1" key="1">
    <citation type="journal article" date="2014" name="Front. Microbiol.">
        <title>High frequency of phylogenetically diverse reductive dehalogenase-homologous genes in deep subseafloor sedimentary metagenomes.</title>
        <authorList>
            <person name="Kawai M."/>
            <person name="Futagami T."/>
            <person name="Toyoda A."/>
            <person name="Takaki Y."/>
            <person name="Nishi S."/>
            <person name="Hori S."/>
            <person name="Arai W."/>
            <person name="Tsubouchi T."/>
            <person name="Morono Y."/>
            <person name="Uchiyama I."/>
            <person name="Ito T."/>
            <person name="Fujiyama A."/>
            <person name="Inagaki F."/>
            <person name="Takami H."/>
        </authorList>
    </citation>
    <scope>NUCLEOTIDE SEQUENCE</scope>
    <source>
        <strain evidence="1">Expedition CK06-06</strain>
    </source>
</reference>
<feature type="non-terminal residue" evidence="1">
    <location>
        <position position="1"/>
    </location>
</feature>
<dbReference type="SUPFAM" id="SSF53335">
    <property type="entry name" value="S-adenosyl-L-methionine-dependent methyltransferases"/>
    <property type="match status" value="1"/>
</dbReference>
<feature type="non-terminal residue" evidence="1">
    <location>
        <position position="176"/>
    </location>
</feature>
<dbReference type="GO" id="GO:0006370">
    <property type="term" value="P:7-methylguanosine mRNA capping"/>
    <property type="evidence" value="ECO:0007669"/>
    <property type="project" value="InterPro"/>
</dbReference>
<dbReference type="InterPro" id="IPR029063">
    <property type="entry name" value="SAM-dependent_MTases_sf"/>
</dbReference>
<organism evidence="1">
    <name type="scientific">marine sediment metagenome</name>
    <dbReference type="NCBI Taxonomy" id="412755"/>
    <lineage>
        <taxon>unclassified sequences</taxon>
        <taxon>metagenomes</taxon>
        <taxon>ecological metagenomes</taxon>
    </lineage>
</organism>
<comment type="caution">
    <text evidence="1">The sequence shown here is derived from an EMBL/GenBank/DDBJ whole genome shotgun (WGS) entry which is preliminary data.</text>
</comment>
<dbReference type="InterPro" id="IPR025804">
    <property type="entry name" value="Pox/kineto_cap_MeTfrase"/>
</dbReference>
<dbReference type="GO" id="GO:0004483">
    <property type="term" value="F:methyltransferase cap1 activity"/>
    <property type="evidence" value="ECO:0007669"/>
    <property type="project" value="InterPro"/>
</dbReference>
<proteinExistence type="predicted"/>
<evidence type="ECO:0000313" key="1">
    <source>
        <dbReference type="EMBL" id="GAH08030.1"/>
    </source>
</evidence>
<dbReference type="EMBL" id="BART01036150">
    <property type="protein sequence ID" value="GAH08030.1"/>
    <property type="molecule type" value="Genomic_DNA"/>
</dbReference>
<accession>X1DID4</accession>
<dbReference type="PROSITE" id="PS51612">
    <property type="entry name" value="SAM_MT_2O_PK"/>
    <property type="match status" value="1"/>
</dbReference>
<dbReference type="AlphaFoldDB" id="X1DID4"/>
<name>X1DID4_9ZZZZ</name>
<protein>
    <submittedName>
        <fullName evidence="1">Uncharacterized protein</fullName>
    </submittedName>
</protein>
<gene>
    <name evidence="1" type="ORF">S01H4_61090</name>
</gene>
<sequence length="176" mass="20255">NTSFMAASSALQTFQDETLLLKLEDQEHPYRRRQGEIKTAVMWSQRNLGCSLIQFLTLYWNPSQVSNPIVVYVGSAPGLTIPLISDLLPEITFHLYDPKPFGIKGSDKIRIHTGKQGWFNDTTARQWSNNQNVFFVSDIRNVDFGKVTGFKLEEAIQKDMELQKRWYLIINPVKSM</sequence>
<dbReference type="CDD" id="cd20760">
    <property type="entry name" value="capping_2-OMTase_Mimiviridae"/>
    <property type="match status" value="1"/>
</dbReference>
<dbReference type="Gene3D" id="3.40.50.150">
    <property type="entry name" value="Vaccinia Virus protein VP39"/>
    <property type="match status" value="1"/>
</dbReference>